<accession>A0AC34PZH2</accession>
<dbReference type="WBParaSite" id="JU765_v2.g11458.t2">
    <property type="protein sequence ID" value="JU765_v2.g11458.t2"/>
    <property type="gene ID" value="JU765_v2.g11458"/>
</dbReference>
<evidence type="ECO:0000313" key="2">
    <source>
        <dbReference type="WBParaSite" id="JU765_v2.g11458.t2"/>
    </source>
</evidence>
<reference evidence="2" key="1">
    <citation type="submission" date="2022-11" db="UniProtKB">
        <authorList>
            <consortium name="WormBaseParasite"/>
        </authorList>
    </citation>
    <scope>IDENTIFICATION</scope>
</reference>
<protein>
    <submittedName>
        <fullName evidence="2">Phosphotransferase</fullName>
    </submittedName>
</protein>
<proteinExistence type="predicted"/>
<organism evidence="1 2">
    <name type="scientific">Panagrolaimus sp. JU765</name>
    <dbReference type="NCBI Taxonomy" id="591449"/>
    <lineage>
        <taxon>Eukaryota</taxon>
        <taxon>Metazoa</taxon>
        <taxon>Ecdysozoa</taxon>
        <taxon>Nematoda</taxon>
        <taxon>Chromadorea</taxon>
        <taxon>Rhabditida</taxon>
        <taxon>Tylenchina</taxon>
        <taxon>Panagrolaimomorpha</taxon>
        <taxon>Panagrolaimoidea</taxon>
        <taxon>Panagrolaimidae</taxon>
        <taxon>Panagrolaimus</taxon>
    </lineage>
</organism>
<evidence type="ECO:0000313" key="1">
    <source>
        <dbReference type="Proteomes" id="UP000887576"/>
    </source>
</evidence>
<dbReference type="Proteomes" id="UP000887576">
    <property type="component" value="Unplaced"/>
</dbReference>
<name>A0AC34PZH2_9BILA</name>
<sequence>MPAAQQRLHSHHSHSESPAPTLDSLEKLRSLQKRASLDVSHSESVIFCDKTKKMLCNSVLDIPTQLAFGSIGESEFFAYECLLRAKNILNFASPEVQEQCKSLELSDENLRTIMKRMDESYEKGLSKDEWKTAAVKMLPSYVRSVPNGTESGDFLALDLGGTNFRVLLIRLDKTESEMTSKIFRVPETIMRGHGTKLFDHIAECLAKFMEEHDLMNREKLPLGFTFSFPCSQEGLTCARLVNWTKGFKAEGVEGKDVVTMLREACARRGDIDIDVVAVLNDTTGTMMACAFKENSCNIGVEGKDVVTMLREACARRGDIDIDVVAVLNDTTGTMMACAFKENSCNIGVICGTGSNACYMEKLDRIKKMEGEIDPAHDGLPDEMCINTEWGGFGDDGALAEFRTPYDETVDKNTINKGRQLFEKMVAGMYLGEIVRVILEHLAKEGHLFGGDYDAISQRGCFPTKFLSEIELEMQQDDEGLFAKTQQILEEIGVPMVTQTDCANVAYVCSVVSNRAAHMVAAGIASLLKRMKKPYVTVGVDGSVYRFHPTFPAVLDQKIDDLLANEDIEFQLMLSEDGSGRGAALVAAVATRMKRESEAHKLRKQLEQQL</sequence>